<comment type="caution">
    <text evidence="3">The sequence shown here is derived from an EMBL/GenBank/DDBJ whole genome shotgun (WGS) entry which is preliminary data.</text>
</comment>
<dbReference type="RefSeq" id="WP_111352841.1">
    <property type="nucleotide sequence ID" value="NZ_QHHQ01000036.1"/>
</dbReference>
<sequence length="316" mass="33709">MTTSTRWLLLVLGAVALLGAFTAGGMTGRRDLPPWPQLSVLKGRLAVTPPPPESRYRFDANGRIVADETKTHVVCPAQSARTAVLLVLGQSNAANHAGQRYRSAYGNHVVNFFERQCFVAASPLLGATDTKGEYWTELGNLLVASGTFDTVVIAPLAFDGSEVARWVDGGDLNALLIDTMAHLGSAGYRVTEVLWHQGEMDYVLGTSAQDYSDRFLSMIGTLRTYGIAVPVYVSVASVCLEPSNGGFKAHAAHNPIVRAQAALPALDSTLRPGVNTDTLLDDLDRFDDCHIGGSGTDKVARAWADLLLNGRGKVGG</sequence>
<dbReference type="Proteomes" id="UP000249590">
    <property type="component" value="Unassembled WGS sequence"/>
</dbReference>
<name>A0A8B2NEE4_9HYPH</name>
<dbReference type="Pfam" id="PF03629">
    <property type="entry name" value="SASA"/>
    <property type="match status" value="1"/>
</dbReference>
<feature type="domain" description="Sialate O-acetylesterase" evidence="2">
    <location>
        <begin position="83"/>
        <end position="230"/>
    </location>
</feature>
<protein>
    <recommendedName>
        <fullName evidence="2">Sialate O-acetylesterase domain-containing protein</fullName>
    </recommendedName>
</protein>
<reference evidence="3 4" key="1">
    <citation type="submission" date="2018-05" db="EMBL/GenBank/DDBJ databases">
        <title>Acuticoccus sediminis sp. nov., isolated from deep-sea sediment of Indian Ocean.</title>
        <authorList>
            <person name="Liu X."/>
            <person name="Lai Q."/>
            <person name="Du Y."/>
            <person name="Sun F."/>
            <person name="Zhang X."/>
            <person name="Wang S."/>
            <person name="Shao Z."/>
        </authorList>
    </citation>
    <scope>NUCLEOTIDE SEQUENCE [LARGE SCALE GENOMIC DNA]</scope>
    <source>
        <strain evidence="3 4">PTG4-2</strain>
    </source>
</reference>
<dbReference type="EMBL" id="QHHQ01000036">
    <property type="protein sequence ID" value="RAH95253.1"/>
    <property type="molecule type" value="Genomic_DNA"/>
</dbReference>
<dbReference type="GO" id="GO:0016788">
    <property type="term" value="F:hydrolase activity, acting on ester bonds"/>
    <property type="evidence" value="ECO:0007669"/>
    <property type="project" value="UniProtKB-ARBA"/>
</dbReference>
<evidence type="ECO:0000256" key="1">
    <source>
        <dbReference type="ARBA" id="ARBA00022801"/>
    </source>
</evidence>
<proteinExistence type="predicted"/>
<dbReference type="InterPro" id="IPR005181">
    <property type="entry name" value="SASA"/>
</dbReference>
<dbReference type="OrthoDB" id="8449502at2"/>
<organism evidence="3 4">
    <name type="scientific">Acuticoccus sediminis</name>
    <dbReference type="NCBI Taxonomy" id="2184697"/>
    <lineage>
        <taxon>Bacteria</taxon>
        <taxon>Pseudomonadati</taxon>
        <taxon>Pseudomonadota</taxon>
        <taxon>Alphaproteobacteria</taxon>
        <taxon>Hyphomicrobiales</taxon>
        <taxon>Amorphaceae</taxon>
        <taxon>Acuticoccus</taxon>
    </lineage>
</organism>
<dbReference type="SUPFAM" id="SSF52266">
    <property type="entry name" value="SGNH hydrolase"/>
    <property type="match status" value="1"/>
</dbReference>
<dbReference type="AlphaFoldDB" id="A0A8B2NEE4"/>
<evidence type="ECO:0000313" key="3">
    <source>
        <dbReference type="EMBL" id="RAH95253.1"/>
    </source>
</evidence>
<dbReference type="Gene3D" id="3.40.50.1110">
    <property type="entry name" value="SGNH hydrolase"/>
    <property type="match status" value="1"/>
</dbReference>
<keyword evidence="4" id="KW-1185">Reference proteome</keyword>
<dbReference type="InterPro" id="IPR036514">
    <property type="entry name" value="SGNH_hydro_sf"/>
</dbReference>
<gene>
    <name evidence="3" type="ORF">DLJ53_34480</name>
</gene>
<evidence type="ECO:0000313" key="4">
    <source>
        <dbReference type="Proteomes" id="UP000249590"/>
    </source>
</evidence>
<accession>A0A8B2NEE4</accession>
<keyword evidence="1" id="KW-0378">Hydrolase</keyword>
<evidence type="ECO:0000259" key="2">
    <source>
        <dbReference type="Pfam" id="PF03629"/>
    </source>
</evidence>